<evidence type="ECO:0000256" key="3">
    <source>
        <dbReference type="ARBA" id="ARBA00022833"/>
    </source>
</evidence>
<organism evidence="6 8">
    <name type="scientific">Colwellia hornerae</name>
    <dbReference type="NCBI Taxonomy" id="89402"/>
    <lineage>
        <taxon>Bacteria</taxon>
        <taxon>Pseudomonadati</taxon>
        <taxon>Pseudomonadota</taxon>
        <taxon>Gammaproteobacteria</taxon>
        <taxon>Alteromonadales</taxon>
        <taxon>Colwelliaceae</taxon>
        <taxon>Colwellia</taxon>
    </lineage>
</organism>
<feature type="domain" description="RanBP2-type" evidence="4">
    <location>
        <begin position="77"/>
        <end position="96"/>
    </location>
</feature>
<evidence type="ECO:0000259" key="4">
    <source>
        <dbReference type="PROSITE" id="PS01358"/>
    </source>
</evidence>
<dbReference type="GO" id="GO:0008270">
    <property type="term" value="F:zinc ion binding"/>
    <property type="evidence" value="ECO:0007669"/>
    <property type="project" value="UniProtKB-KW"/>
</dbReference>
<gene>
    <name evidence="5" type="ORF">ESZ26_06380</name>
    <name evidence="6" type="ORF">ESZ27_03870</name>
</gene>
<dbReference type="InterPro" id="IPR018551">
    <property type="entry name" value="DUF2007"/>
</dbReference>
<dbReference type="AlphaFoldDB" id="A0A5C6QN48"/>
<sequence length="104" mass="12056">MKLLYAHENHFMVNNVKNLIETQQISCFIKNEFAQGAVGEISAFDAWPEVWLVNEADFERATTILTLYQQANKGEDWLCKSCAETNDPSFEICWNCQHEHKESL</sequence>
<evidence type="ECO:0000313" key="5">
    <source>
        <dbReference type="EMBL" id="TWX61016.1"/>
    </source>
</evidence>
<dbReference type="Pfam" id="PF09413">
    <property type="entry name" value="DUF2007"/>
    <property type="match status" value="1"/>
</dbReference>
<dbReference type="Proteomes" id="UP000321917">
    <property type="component" value="Unassembled WGS sequence"/>
</dbReference>
<keyword evidence="7" id="KW-1185">Reference proteome</keyword>
<dbReference type="InterPro" id="IPR055999">
    <property type="entry name" value="DUF7577"/>
</dbReference>
<keyword evidence="1" id="KW-0479">Metal-binding</keyword>
<dbReference type="PROSITE" id="PS01358">
    <property type="entry name" value="ZF_RANBP2_1"/>
    <property type="match status" value="1"/>
</dbReference>
<proteinExistence type="predicted"/>
<dbReference type="Pfam" id="PF24463">
    <property type="entry name" value="DUF7577"/>
    <property type="match status" value="1"/>
</dbReference>
<comment type="caution">
    <text evidence="6">The sequence shown here is derived from an EMBL/GenBank/DDBJ whole genome shotgun (WGS) entry which is preliminary data.</text>
</comment>
<dbReference type="Proteomes" id="UP000321525">
    <property type="component" value="Unassembled WGS sequence"/>
</dbReference>
<evidence type="ECO:0000313" key="7">
    <source>
        <dbReference type="Proteomes" id="UP000321525"/>
    </source>
</evidence>
<evidence type="ECO:0000313" key="6">
    <source>
        <dbReference type="EMBL" id="TWX70269.1"/>
    </source>
</evidence>
<reference evidence="6 8" key="1">
    <citation type="submission" date="2019-07" db="EMBL/GenBank/DDBJ databases">
        <title>Genomes of sea-ice associated Colwellia species.</title>
        <authorList>
            <person name="Bowman J.P."/>
        </authorList>
    </citation>
    <scope>NUCLEOTIDE SEQUENCE [LARGE SCALE GENOMIC DNA]</scope>
    <source>
        <strain evidence="5 7">ACAM 607</strain>
        <strain evidence="6 8">IC036</strain>
    </source>
</reference>
<name>A0A5C6QN48_9GAMM</name>
<keyword evidence="2" id="KW-0863">Zinc-finger</keyword>
<evidence type="ECO:0000256" key="2">
    <source>
        <dbReference type="ARBA" id="ARBA00022771"/>
    </source>
</evidence>
<evidence type="ECO:0000313" key="8">
    <source>
        <dbReference type="Proteomes" id="UP000321917"/>
    </source>
</evidence>
<dbReference type="EMBL" id="VOLQ01000005">
    <property type="protein sequence ID" value="TWX70269.1"/>
    <property type="molecule type" value="Genomic_DNA"/>
</dbReference>
<evidence type="ECO:0000256" key="1">
    <source>
        <dbReference type="ARBA" id="ARBA00022723"/>
    </source>
</evidence>
<accession>A0A5C6QN48</accession>
<dbReference type="RefSeq" id="WP_146798922.1">
    <property type="nucleotide sequence ID" value="NZ_VOLP01000008.1"/>
</dbReference>
<protein>
    <submittedName>
        <fullName evidence="6">DUF2007 domain-containing protein</fullName>
    </submittedName>
</protein>
<dbReference type="OrthoDB" id="9814654at2"/>
<keyword evidence="3" id="KW-0862">Zinc</keyword>
<dbReference type="EMBL" id="VOLR01000007">
    <property type="protein sequence ID" value="TWX61016.1"/>
    <property type="molecule type" value="Genomic_DNA"/>
</dbReference>
<dbReference type="InterPro" id="IPR001876">
    <property type="entry name" value="Znf_RanBP2"/>
</dbReference>